<reference evidence="2 3" key="1">
    <citation type="submission" date="2019-05" db="EMBL/GenBank/DDBJ databases">
        <title>Another draft genome of Portunus trituberculatus and its Hox gene families provides insights of decapod evolution.</title>
        <authorList>
            <person name="Jeong J.-H."/>
            <person name="Song I."/>
            <person name="Kim S."/>
            <person name="Choi T."/>
            <person name="Kim D."/>
            <person name="Ryu S."/>
            <person name="Kim W."/>
        </authorList>
    </citation>
    <scope>NUCLEOTIDE SEQUENCE [LARGE SCALE GENOMIC DNA]</scope>
    <source>
        <tissue evidence="2">Muscle</tissue>
    </source>
</reference>
<dbReference type="Proteomes" id="UP000324222">
    <property type="component" value="Unassembled WGS sequence"/>
</dbReference>
<accession>A0A5B7JP82</accession>
<keyword evidence="3" id="KW-1185">Reference proteome</keyword>
<evidence type="ECO:0000313" key="2">
    <source>
        <dbReference type="EMBL" id="MPC96629.1"/>
    </source>
</evidence>
<gene>
    <name evidence="2" type="ORF">E2C01_091899</name>
</gene>
<dbReference type="AlphaFoldDB" id="A0A5B7JP82"/>
<comment type="caution">
    <text evidence="2">The sequence shown here is derived from an EMBL/GenBank/DDBJ whole genome shotgun (WGS) entry which is preliminary data.</text>
</comment>
<evidence type="ECO:0000256" key="1">
    <source>
        <dbReference type="SAM" id="MobiDB-lite"/>
    </source>
</evidence>
<sequence length="125" mass="13021">MMREDDEVEVEVEEEDGRGVGGRQAGRGCGGGGGGGVMAAPRYCCCCRHNHLAEYCRPAAAATTYHPTPLAPFTRAPGAASGASPLPATSHTLAALQYIFLFPFLPLLHPRLAPAPGTPARHPVS</sequence>
<feature type="region of interest" description="Disordered" evidence="1">
    <location>
        <begin position="1"/>
        <end position="31"/>
    </location>
</feature>
<feature type="compositionally biased region" description="Gly residues" evidence="1">
    <location>
        <begin position="19"/>
        <end position="31"/>
    </location>
</feature>
<feature type="compositionally biased region" description="Acidic residues" evidence="1">
    <location>
        <begin position="1"/>
        <end position="16"/>
    </location>
</feature>
<protein>
    <submittedName>
        <fullName evidence="2">Uncharacterized protein</fullName>
    </submittedName>
</protein>
<name>A0A5B7JP82_PORTR</name>
<evidence type="ECO:0000313" key="3">
    <source>
        <dbReference type="Proteomes" id="UP000324222"/>
    </source>
</evidence>
<organism evidence="2 3">
    <name type="scientific">Portunus trituberculatus</name>
    <name type="common">Swimming crab</name>
    <name type="synonym">Neptunus trituberculatus</name>
    <dbReference type="NCBI Taxonomy" id="210409"/>
    <lineage>
        <taxon>Eukaryota</taxon>
        <taxon>Metazoa</taxon>
        <taxon>Ecdysozoa</taxon>
        <taxon>Arthropoda</taxon>
        <taxon>Crustacea</taxon>
        <taxon>Multicrustacea</taxon>
        <taxon>Malacostraca</taxon>
        <taxon>Eumalacostraca</taxon>
        <taxon>Eucarida</taxon>
        <taxon>Decapoda</taxon>
        <taxon>Pleocyemata</taxon>
        <taxon>Brachyura</taxon>
        <taxon>Eubrachyura</taxon>
        <taxon>Portunoidea</taxon>
        <taxon>Portunidae</taxon>
        <taxon>Portuninae</taxon>
        <taxon>Portunus</taxon>
    </lineage>
</organism>
<proteinExistence type="predicted"/>
<dbReference type="EMBL" id="VSRR010106758">
    <property type="protein sequence ID" value="MPC96629.1"/>
    <property type="molecule type" value="Genomic_DNA"/>
</dbReference>